<dbReference type="PANTHER" id="PTHR30036:SF1">
    <property type="entry name" value="D-XYLOSE-BINDING PERIPLASMIC PROTEIN"/>
    <property type="match status" value="1"/>
</dbReference>
<dbReference type="Pfam" id="PF13407">
    <property type="entry name" value="Peripla_BP_4"/>
    <property type="match status" value="1"/>
</dbReference>
<dbReference type="Gene3D" id="3.40.50.2300">
    <property type="match status" value="2"/>
</dbReference>
<gene>
    <name evidence="4" type="ORF">FYJ35_06220</name>
</gene>
<name>A0A6L5X2H4_9FIRM</name>
<dbReference type="GO" id="GO:0030288">
    <property type="term" value="C:outer membrane-bounded periplasmic space"/>
    <property type="evidence" value="ECO:0007669"/>
    <property type="project" value="TreeGrafter"/>
</dbReference>
<comment type="caution">
    <text evidence="4">The sequence shown here is derived from an EMBL/GenBank/DDBJ whole genome shotgun (WGS) entry which is preliminary data.</text>
</comment>
<dbReference type="InterPro" id="IPR025997">
    <property type="entry name" value="SBP_2_dom"/>
</dbReference>
<keyword evidence="5" id="KW-1185">Reference proteome</keyword>
<evidence type="ECO:0000259" key="3">
    <source>
        <dbReference type="Pfam" id="PF13407"/>
    </source>
</evidence>
<sequence>MSGRKRKQERLHAACALVFALMLGLVVSGCGRYAETDHEGRKTEEAGEDAVRIGISFDSFVIERWLRDRDVFVSTAQSLGAEVNVQNANGEVSEQIAQIRYLISKKMNVIVIVAIDASKLSEVIGEAKDAGIRVVCYDRLILNAGTDLYVSFDNEKVGILMAQALEDSLPEGGDVFEILGSASDNNTTQVRHGFEQELKNSGLNIVYSTYCDNWLAELAFDAVNEGLEKNGGSVDGVMCGNDDLAGQAIKALTEHKLAGIVPVVGQDADLSGCQRIVEGTQTMSVYKSVEEEAQVAARLTVALAKGEDITGEDAEIKVSGTISDGTWDVPYYRIDPVAVTKNNMDKVIIDGGFHLREDVYMNVGETEEK</sequence>
<accession>A0A6L5X2H4</accession>
<evidence type="ECO:0000313" key="5">
    <source>
        <dbReference type="Proteomes" id="UP000481852"/>
    </source>
</evidence>
<organism evidence="4 5">
    <name type="scientific">Porcincola intestinalis</name>
    <dbReference type="NCBI Taxonomy" id="2606632"/>
    <lineage>
        <taxon>Bacteria</taxon>
        <taxon>Bacillati</taxon>
        <taxon>Bacillota</taxon>
        <taxon>Clostridia</taxon>
        <taxon>Lachnospirales</taxon>
        <taxon>Lachnospiraceae</taxon>
        <taxon>Porcincola</taxon>
    </lineage>
</organism>
<dbReference type="InterPro" id="IPR028082">
    <property type="entry name" value="Peripla_BP_I"/>
</dbReference>
<dbReference type="InterPro" id="IPR050555">
    <property type="entry name" value="Bact_Solute-Bind_Prot2"/>
</dbReference>
<evidence type="ECO:0000313" key="4">
    <source>
        <dbReference type="EMBL" id="MSS14639.1"/>
    </source>
</evidence>
<dbReference type="Proteomes" id="UP000481852">
    <property type="component" value="Unassembled WGS sequence"/>
</dbReference>
<dbReference type="PANTHER" id="PTHR30036">
    <property type="entry name" value="D-XYLOSE-BINDING PERIPLASMIC PROTEIN"/>
    <property type="match status" value="1"/>
</dbReference>
<dbReference type="AlphaFoldDB" id="A0A6L5X2H4"/>
<proteinExistence type="predicted"/>
<evidence type="ECO:0000256" key="2">
    <source>
        <dbReference type="ARBA" id="ARBA00022729"/>
    </source>
</evidence>
<feature type="domain" description="Periplasmic binding protein" evidence="3">
    <location>
        <begin position="53"/>
        <end position="307"/>
    </location>
</feature>
<keyword evidence="2" id="KW-0732">Signal</keyword>
<comment type="subcellular location">
    <subcellularLocation>
        <location evidence="1">Cell envelope</location>
    </subcellularLocation>
</comment>
<reference evidence="4 5" key="1">
    <citation type="submission" date="2019-08" db="EMBL/GenBank/DDBJ databases">
        <title>In-depth cultivation of the pig gut microbiome towards novel bacterial diversity and tailored functional studies.</title>
        <authorList>
            <person name="Wylensek D."/>
            <person name="Hitch T.C.A."/>
            <person name="Clavel T."/>
        </authorList>
    </citation>
    <scope>NUCLEOTIDE SEQUENCE [LARGE SCALE GENOMIC DNA]</scope>
    <source>
        <strain evidence="4 5">Oil+RF-744-WCA-WT-11</strain>
    </source>
</reference>
<dbReference type="RefSeq" id="WP_154524657.1">
    <property type="nucleotide sequence ID" value="NZ_JAQYJL010000026.1"/>
</dbReference>
<dbReference type="PROSITE" id="PS51257">
    <property type="entry name" value="PROKAR_LIPOPROTEIN"/>
    <property type="match status" value="1"/>
</dbReference>
<protein>
    <submittedName>
        <fullName evidence="4">Sugar ABC transporter substrate-binding protein</fullName>
    </submittedName>
</protein>
<evidence type="ECO:0000256" key="1">
    <source>
        <dbReference type="ARBA" id="ARBA00004196"/>
    </source>
</evidence>
<dbReference type="SUPFAM" id="SSF53822">
    <property type="entry name" value="Periplasmic binding protein-like I"/>
    <property type="match status" value="1"/>
</dbReference>
<dbReference type="GO" id="GO:0030246">
    <property type="term" value="F:carbohydrate binding"/>
    <property type="evidence" value="ECO:0007669"/>
    <property type="project" value="TreeGrafter"/>
</dbReference>
<dbReference type="EMBL" id="VULZ01000005">
    <property type="protein sequence ID" value="MSS14639.1"/>
    <property type="molecule type" value="Genomic_DNA"/>
</dbReference>